<keyword evidence="1" id="KW-0732">Signal</keyword>
<evidence type="ECO:0008006" key="4">
    <source>
        <dbReference type="Google" id="ProtNLM"/>
    </source>
</evidence>
<dbReference type="EMBL" id="JABANE010000135">
    <property type="protein sequence ID" value="NME72115.1"/>
    <property type="molecule type" value="Genomic_DNA"/>
</dbReference>
<dbReference type="Pfam" id="PF13715">
    <property type="entry name" value="CarbopepD_reg_2"/>
    <property type="match status" value="1"/>
</dbReference>
<evidence type="ECO:0000313" key="3">
    <source>
        <dbReference type="Proteomes" id="UP000576082"/>
    </source>
</evidence>
<protein>
    <recommendedName>
        <fullName evidence="4">Carboxypeptidase-like regulatory domain-containing protein</fullName>
    </recommendedName>
</protein>
<dbReference type="InterPro" id="IPR008969">
    <property type="entry name" value="CarboxyPept-like_regulatory"/>
</dbReference>
<gene>
    <name evidence="2" type="ORF">HHU12_29405</name>
</gene>
<sequence length="304" mass="34599">MNRLLTLIILLLIASICNAQFDIKGTVISKEYGENLPGVVIVELGTENGTTTDLDGNFQLTVTNPNATLEISSIGFVTKQVKLNGEHTLSIDLKLDCIRDFFDSQSISVYALSGVLNNPIGGQLDFAFPYFSRGTLITSVSYQSDLDDKSFINGKLEYKHFIFNCDLDFDLNWYHRRVNFTDFRSVTNSFETNFNYGNFRITAGYSNLNFDNPMMEEVQNFSAPVVGLGTWVNTTPMQILITGKVALYGNRTEMVSQARFYTKYVELFVNYYQLDTFSELTIGIGKKFGYWLKSQRQFKKQHKK</sequence>
<evidence type="ECO:0000256" key="1">
    <source>
        <dbReference type="SAM" id="SignalP"/>
    </source>
</evidence>
<organism evidence="2 3">
    <name type="scientific">Flammeovirga aprica JL-4</name>
    <dbReference type="NCBI Taxonomy" id="694437"/>
    <lineage>
        <taxon>Bacteria</taxon>
        <taxon>Pseudomonadati</taxon>
        <taxon>Bacteroidota</taxon>
        <taxon>Cytophagia</taxon>
        <taxon>Cytophagales</taxon>
        <taxon>Flammeovirgaceae</taxon>
        <taxon>Flammeovirga</taxon>
    </lineage>
</organism>
<dbReference type="Gene3D" id="2.60.40.1120">
    <property type="entry name" value="Carboxypeptidase-like, regulatory domain"/>
    <property type="match status" value="1"/>
</dbReference>
<keyword evidence="3" id="KW-1185">Reference proteome</keyword>
<dbReference type="RefSeq" id="WP_169660309.1">
    <property type="nucleotide sequence ID" value="NZ_JABANE010000135.1"/>
</dbReference>
<comment type="caution">
    <text evidence="2">The sequence shown here is derived from an EMBL/GenBank/DDBJ whole genome shotgun (WGS) entry which is preliminary data.</text>
</comment>
<dbReference type="SUPFAM" id="SSF49464">
    <property type="entry name" value="Carboxypeptidase regulatory domain-like"/>
    <property type="match status" value="1"/>
</dbReference>
<accession>A0A7X9XCV2</accession>
<feature type="chain" id="PRO_5031199053" description="Carboxypeptidase-like regulatory domain-containing protein" evidence="1">
    <location>
        <begin position="20"/>
        <end position="304"/>
    </location>
</feature>
<evidence type="ECO:0000313" key="2">
    <source>
        <dbReference type="EMBL" id="NME72115.1"/>
    </source>
</evidence>
<proteinExistence type="predicted"/>
<dbReference type="Proteomes" id="UP000576082">
    <property type="component" value="Unassembled WGS sequence"/>
</dbReference>
<reference evidence="2 3" key="1">
    <citation type="submission" date="2020-04" db="EMBL/GenBank/DDBJ databases">
        <title>Flammeovirga sp. SR4, a novel species isolated from seawater.</title>
        <authorList>
            <person name="Wang X."/>
        </authorList>
    </citation>
    <scope>NUCLEOTIDE SEQUENCE [LARGE SCALE GENOMIC DNA]</scope>
    <source>
        <strain evidence="2 3">ATCC 23126</strain>
    </source>
</reference>
<feature type="signal peptide" evidence="1">
    <location>
        <begin position="1"/>
        <end position="19"/>
    </location>
</feature>
<dbReference type="AlphaFoldDB" id="A0A7X9XCV2"/>
<name>A0A7X9XCV2_9BACT</name>